<name>A0ABQ8U0V1_9EUKA</name>
<organism evidence="2 3">
    <name type="scientific">Paratrimastix pyriformis</name>
    <dbReference type="NCBI Taxonomy" id="342808"/>
    <lineage>
        <taxon>Eukaryota</taxon>
        <taxon>Metamonada</taxon>
        <taxon>Preaxostyla</taxon>
        <taxon>Paratrimastigidae</taxon>
        <taxon>Paratrimastix</taxon>
    </lineage>
</organism>
<proteinExistence type="predicted"/>
<evidence type="ECO:0000256" key="1">
    <source>
        <dbReference type="SAM" id="MobiDB-lite"/>
    </source>
</evidence>
<feature type="compositionally biased region" description="Basic and acidic residues" evidence="1">
    <location>
        <begin position="200"/>
        <end position="211"/>
    </location>
</feature>
<protein>
    <submittedName>
        <fullName evidence="2">Uncharacterized protein</fullName>
    </submittedName>
</protein>
<accession>A0ABQ8U0V1</accession>
<evidence type="ECO:0000313" key="3">
    <source>
        <dbReference type="Proteomes" id="UP001141327"/>
    </source>
</evidence>
<gene>
    <name evidence="2" type="ORF">PAPYR_13087</name>
</gene>
<reference evidence="2" key="1">
    <citation type="journal article" date="2022" name="bioRxiv">
        <title>Genomics of Preaxostyla Flagellates Illuminates Evolutionary Transitions and the Path Towards Mitochondrial Loss.</title>
        <authorList>
            <person name="Novak L.V.F."/>
            <person name="Treitli S.C."/>
            <person name="Pyrih J."/>
            <person name="Halakuc P."/>
            <person name="Pipaliya S.V."/>
            <person name="Vacek V."/>
            <person name="Brzon O."/>
            <person name="Soukal P."/>
            <person name="Eme L."/>
            <person name="Dacks J.B."/>
            <person name="Karnkowska A."/>
            <person name="Elias M."/>
            <person name="Hampl V."/>
        </authorList>
    </citation>
    <scope>NUCLEOTIDE SEQUENCE</scope>
    <source>
        <strain evidence="2">RCP-MX</strain>
    </source>
</reference>
<dbReference type="Proteomes" id="UP001141327">
    <property type="component" value="Unassembled WGS sequence"/>
</dbReference>
<sequence>MNISSAGDLPRALAEFFEEFSSLCDHLDFPLGQDPSLCLARPCPPSAPLLAEFYPGSNITLEQAYGGAAQLAQAFTESSRLMQLASTPTPSLPWQDPDIAAPCLPAFPSDSPPRHNIHPDSPSAWELSAAEYQQCQAEAGVCAAEALRRCGPLPQVLLPAISRLVHHHLGCTTARPARATDPCTIHRPTALQLPPPPATPRRECESSRHHA</sequence>
<keyword evidence="3" id="KW-1185">Reference proteome</keyword>
<comment type="caution">
    <text evidence="2">The sequence shown here is derived from an EMBL/GenBank/DDBJ whole genome shotgun (WGS) entry which is preliminary data.</text>
</comment>
<evidence type="ECO:0000313" key="2">
    <source>
        <dbReference type="EMBL" id="KAJ4452684.1"/>
    </source>
</evidence>
<feature type="region of interest" description="Disordered" evidence="1">
    <location>
        <begin position="186"/>
        <end position="211"/>
    </location>
</feature>
<dbReference type="EMBL" id="JAPMOS010000415">
    <property type="protein sequence ID" value="KAJ4452684.1"/>
    <property type="molecule type" value="Genomic_DNA"/>
</dbReference>